<dbReference type="FunFam" id="3.30.160.60:FF:000761">
    <property type="entry name" value="Zinc finger protein 449"/>
    <property type="match status" value="1"/>
</dbReference>
<feature type="binding site" evidence="11">
    <location>
        <position position="59"/>
    </location>
    <ligand>
        <name>Zn(2+)</name>
        <dbReference type="ChEBI" id="CHEBI:29105"/>
    </ligand>
</feature>
<keyword evidence="5 10" id="KW-0863">Zinc-finger</keyword>
<dbReference type="GO" id="GO:0005634">
    <property type="term" value="C:nucleus"/>
    <property type="evidence" value="ECO:0007669"/>
    <property type="project" value="UniProtKB-SubCell"/>
</dbReference>
<evidence type="ECO:0000256" key="10">
    <source>
        <dbReference type="PROSITE-ProRule" id="PRU00042"/>
    </source>
</evidence>
<dbReference type="AlphaFoldDB" id="A0A2M4BLT1"/>
<dbReference type="PROSITE" id="PS00028">
    <property type="entry name" value="ZINC_FINGER_C2H2_1"/>
    <property type="match status" value="4"/>
</dbReference>
<evidence type="ECO:0000256" key="3">
    <source>
        <dbReference type="ARBA" id="ARBA00022723"/>
    </source>
</evidence>
<evidence type="ECO:0000313" key="15">
    <source>
        <dbReference type="EMBL" id="MBW54027.1"/>
    </source>
</evidence>
<accession>A0A2M4BLT1</accession>
<evidence type="ECO:0000256" key="6">
    <source>
        <dbReference type="ARBA" id="ARBA00022833"/>
    </source>
</evidence>
<dbReference type="Gene3D" id="3.40.1800.20">
    <property type="match status" value="1"/>
</dbReference>
<dbReference type="FunFam" id="3.30.160.60:FF:000478">
    <property type="entry name" value="Zinc finger protein 133"/>
    <property type="match status" value="1"/>
</dbReference>
<sequence length="480" mass="54917">MQEISLDFDPSAVCRFCLEHERPMESLFNLQFLPELVANLTQLEISSDDPFSKLICEQCASFAQSMFEFREKCIDSQRLQKECIESRILVDGGQTISMHKVGIEYVVCAEDDEPAYVHIDAFSDDETRLAELTIQMVEDDDDDDGIECVLCKEHITGGEQMVVLHMKTDHAEDEGDDELPKLCKCLYCPKAYSSYELLGMHLNFHQRDQWQCPQCDEVIEDKNEFIDHLRSHDNVEEFDMPIEVAIHQLQADNGDDSLLEHEPGNEKQLEHEEQMEHHSEEDSTAAAKSRKRKRKKTDIMPTQFVECGKHIDSELQKAIKRHRKKHHSMTSDAASADPLPDRYQKKVFLCNICGHDCKSASNLAVHLRRHNAQFVCHCPQCGKGFPRRADLKSHMRQHTGEKPFVCKTCGRGFARQDKLSIHLRTHTGEKPYSCPCGRSFAQRNDLKVHQKRNTCGQNFDVSKMISPKVSICVVSPPSSP</sequence>
<keyword evidence="4" id="KW-0677">Repeat</keyword>
<dbReference type="SMART" id="SM00868">
    <property type="entry name" value="zf-AD"/>
    <property type="match status" value="1"/>
</dbReference>
<dbReference type="InterPro" id="IPR013087">
    <property type="entry name" value="Znf_C2H2_type"/>
</dbReference>
<evidence type="ECO:0000256" key="1">
    <source>
        <dbReference type="ARBA" id="ARBA00004123"/>
    </source>
</evidence>
<dbReference type="PANTHER" id="PTHR24394">
    <property type="entry name" value="ZINC FINGER PROTEIN"/>
    <property type="match status" value="1"/>
</dbReference>
<feature type="binding site" evidence="11">
    <location>
        <position position="56"/>
    </location>
    <ligand>
        <name>Zn(2+)</name>
        <dbReference type="ChEBI" id="CHEBI:29105"/>
    </ligand>
</feature>
<evidence type="ECO:0000259" key="13">
    <source>
        <dbReference type="PROSITE" id="PS50157"/>
    </source>
</evidence>
<feature type="compositionally biased region" description="Basic and acidic residues" evidence="12">
    <location>
        <begin position="258"/>
        <end position="281"/>
    </location>
</feature>
<reference evidence="15" key="1">
    <citation type="submission" date="2018-01" db="EMBL/GenBank/DDBJ databases">
        <title>An insight into the sialome of Amazonian anophelines.</title>
        <authorList>
            <person name="Ribeiro J.M."/>
            <person name="Scarpassa V."/>
            <person name="Calvo E."/>
        </authorList>
    </citation>
    <scope>NUCLEOTIDE SEQUENCE</scope>
    <source>
        <tissue evidence="15">Salivary glands</tissue>
    </source>
</reference>
<dbReference type="GO" id="GO:0008270">
    <property type="term" value="F:zinc ion binding"/>
    <property type="evidence" value="ECO:0007669"/>
    <property type="project" value="UniProtKB-UniRule"/>
</dbReference>
<dbReference type="GO" id="GO:0000981">
    <property type="term" value="F:DNA-binding transcription factor activity, RNA polymerase II-specific"/>
    <property type="evidence" value="ECO:0007669"/>
    <property type="project" value="TreeGrafter"/>
</dbReference>
<dbReference type="GO" id="GO:0032502">
    <property type="term" value="P:developmental process"/>
    <property type="evidence" value="ECO:0007669"/>
    <property type="project" value="UniProtKB-ARBA"/>
</dbReference>
<protein>
    <submittedName>
        <fullName evidence="15">Putative c2h2-type zn-finger protein</fullName>
    </submittedName>
</protein>
<feature type="domain" description="ZAD" evidence="14">
    <location>
        <begin position="12"/>
        <end position="83"/>
    </location>
</feature>
<feature type="compositionally biased region" description="Basic residues" evidence="12">
    <location>
        <begin position="319"/>
        <end position="328"/>
    </location>
</feature>
<keyword evidence="9" id="KW-0539">Nucleus</keyword>
<dbReference type="PANTHER" id="PTHR24394:SF29">
    <property type="entry name" value="MYONEURIN"/>
    <property type="match status" value="1"/>
</dbReference>
<evidence type="ECO:0000256" key="5">
    <source>
        <dbReference type="ARBA" id="ARBA00022771"/>
    </source>
</evidence>
<keyword evidence="7" id="KW-0805">Transcription regulation</keyword>
<evidence type="ECO:0000256" key="4">
    <source>
        <dbReference type="ARBA" id="ARBA00022737"/>
    </source>
</evidence>
<dbReference type="FunFam" id="3.30.160.60:FF:001049">
    <property type="entry name" value="zinc finger protein 319"/>
    <property type="match status" value="1"/>
</dbReference>
<evidence type="ECO:0000259" key="14">
    <source>
        <dbReference type="PROSITE" id="PS51915"/>
    </source>
</evidence>
<feature type="domain" description="C2H2-type" evidence="13">
    <location>
        <begin position="374"/>
        <end position="403"/>
    </location>
</feature>
<evidence type="ECO:0000256" key="7">
    <source>
        <dbReference type="ARBA" id="ARBA00023015"/>
    </source>
</evidence>
<feature type="binding site" evidence="11">
    <location>
        <position position="14"/>
    </location>
    <ligand>
        <name>Zn(2+)</name>
        <dbReference type="ChEBI" id="CHEBI:29105"/>
    </ligand>
</feature>
<dbReference type="Pfam" id="PF00096">
    <property type="entry name" value="zf-C2H2"/>
    <property type="match status" value="3"/>
</dbReference>
<feature type="binding site" evidence="11">
    <location>
        <position position="17"/>
    </location>
    <ligand>
        <name>Zn(2+)</name>
        <dbReference type="ChEBI" id="CHEBI:29105"/>
    </ligand>
</feature>
<dbReference type="SMART" id="SM00355">
    <property type="entry name" value="ZnF_C2H2"/>
    <property type="match status" value="7"/>
</dbReference>
<evidence type="ECO:0000256" key="12">
    <source>
        <dbReference type="SAM" id="MobiDB-lite"/>
    </source>
</evidence>
<dbReference type="PROSITE" id="PS51915">
    <property type="entry name" value="ZAD"/>
    <property type="match status" value="1"/>
</dbReference>
<dbReference type="Pfam" id="PF07776">
    <property type="entry name" value="zf-AD"/>
    <property type="match status" value="1"/>
</dbReference>
<proteinExistence type="inferred from homology"/>
<comment type="similarity">
    <text evidence="2">Belongs to the krueppel C2H2-type zinc-finger protein family.</text>
</comment>
<dbReference type="SUPFAM" id="SSF57667">
    <property type="entry name" value="beta-beta-alpha zinc fingers"/>
    <property type="match status" value="4"/>
</dbReference>
<dbReference type="Gene3D" id="3.30.160.60">
    <property type="entry name" value="Classic Zinc Finger"/>
    <property type="match status" value="4"/>
</dbReference>
<evidence type="ECO:0000256" key="2">
    <source>
        <dbReference type="ARBA" id="ARBA00006991"/>
    </source>
</evidence>
<name>A0A2M4BLT1_9DIPT</name>
<comment type="subcellular location">
    <subcellularLocation>
        <location evidence="1">Nucleus</location>
    </subcellularLocation>
</comment>
<dbReference type="InterPro" id="IPR036236">
    <property type="entry name" value="Znf_C2H2_sf"/>
</dbReference>
<evidence type="ECO:0000256" key="11">
    <source>
        <dbReference type="PROSITE-ProRule" id="PRU01263"/>
    </source>
</evidence>
<feature type="domain" description="C2H2-type" evidence="13">
    <location>
        <begin position="404"/>
        <end position="431"/>
    </location>
</feature>
<keyword evidence="6 11" id="KW-0862">Zinc</keyword>
<evidence type="ECO:0000256" key="8">
    <source>
        <dbReference type="ARBA" id="ARBA00023163"/>
    </source>
</evidence>
<dbReference type="InterPro" id="IPR012934">
    <property type="entry name" value="Znf_AD"/>
</dbReference>
<dbReference type="SUPFAM" id="SSF57716">
    <property type="entry name" value="Glucocorticoid receptor-like (DNA-binding domain)"/>
    <property type="match status" value="1"/>
</dbReference>
<feature type="region of interest" description="Disordered" evidence="12">
    <location>
        <begin position="255"/>
        <end position="297"/>
    </location>
</feature>
<dbReference type="PROSITE" id="PS50157">
    <property type="entry name" value="ZINC_FINGER_C2H2_2"/>
    <property type="match status" value="4"/>
</dbReference>
<organism evidence="15">
    <name type="scientific">Anopheles marajoara</name>
    <dbReference type="NCBI Taxonomy" id="58244"/>
    <lineage>
        <taxon>Eukaryota</taxon>
        <taxon>Metazoa</taxon>
        <taxon>Ecdysozoa</taxon>
        <taxon>Arthropoda</taxon>
        <taxon>Hexapoda</taxon>
        <taxon>Insecta</taxon>
        <taxon>Pterygota</taxon>
        <taxon>Neoptera</taxon>
        <taxon>Endopterygota</taxon>
        <taxon>Diptera</taxon>
        <taxon>Nematocera</taxon>
        <taxon>Culicoidea</taxon>
        <taxon>Culicidae</taxon>
        <taxon>Anophelinae</taxon>
        <taxon>Anopheles</taxon>
    </lineage>
</organism>
<feature type="region of interest" description="Disordered" evidence="12">
    <location>
        <begin position="319"/>
        <end position="338"/>
    </location>
</feature>
<feature type="domain" description="C2H2-type" evidence="13">
    <location>
        <begin position="210"/>
        <end position="237"/>
    </location>
</feature>
<evidence type="ECO:0000256" key="9">
    <source>
        <dbReference type="ARBA" id="ARBA00023242"/>
    </source>
</evidence>
<dbReference type="EMBL" id="GGFJ01004886">
    <property type="protein sequence ID" value="MBW54027.1"/>
    <property type="molecule type" value="Transcribed_RNA"/>
</dbReference>
<feature type="domain" description="C2H2-type" evidence="13">
    <location>
        <begin position="348"/>
        <end position="375"/>
    </location>
</feature>
<keyword evidence="8" id="KW-0804">Transcription</keyword>
<keyword evidence="3 11" id="KW-0479">Metal-binding</keyword>